<feature type="signal peptide" evidence="1">
    <location>
        <begin position="1"/>
        <end position="18"/>
    </location>
</feature>
<dbReference type="GO" id="GO:0006629">
    <property type="term" value="P:lipid metabolic process"/>
    <property type="evidence" value="ECO:0007669"/>
    <property type="project" value="TreeGrafter"/>
</dbReference>
<dbReference type="GO" id="GO:0000302">
    <property type="term" value="P:response to reactive oxygen species"/>
    <property type="evidence" value="ECO:0007669"/>
    <property type="project" value="TreeGrafter"/>
</dbReference>
<accession>A0A8K0CCE2</accession>
<dbReference type="InterPro" id="IPR000566">
    <property type="entry name" value="Lipocln_cytosolic_FA-bd_dom"/>
</dbReference>
<keyword evidence="1" id="KW-0732">Signal</keyword>
<protein>
    <recommendedName>
        <fullName evidence="2">Lipocalin/cytosolic fatty-acid binding domain-containing protein</fullName>
    </recommendedName>
</protein>
<feature type="domain" description="Lipocalin/cytosolic fatty-acid binding" evidence="2">
    <location>
        <begin position="68"/>
        <end position="175"/>
    </location>
</feature>
<feature type="chain" id="PRO_5035452888" description="Lipocalin/cytosolic fatty-acid binding domain-containing protein" evidence="1">
    <location>
        <begin position="19"/>
        <end position="278"/>
    </location>
</feature>
<dbReference type="SUPFAM" id="SSF50814">
    <property type="entry name" value="Lipocalins"/>
    <property type="match status" value="1"/>
</dbReference>
<name>A0A8K0CCE2_IGNLU</name>
<dbReference type="PANTHER" id="PTHR10612">
    <property type="entry name" value="APOLIPOPROTEIN D"/>
    <property type="match status" value="1"/>
</dbReference>
<proteinExistence type="predicted"/>
<dbReference type="OrthoDB" id="6728016at2759"/>
<organism evidence="3 4">
    <name type="scientific">Ignelater luminosus</name>
    <name type="common">Cucubano</name>
    <name type="synonym">Pyrophorus luminosus</name>
    <dbReference type="NCBI Taxonomy" id="2038154"/>
    <lineage>
        <taxon>Eukaryota</taxon>
        <taxon>Metazoa</taxon>
        <taxon>Ecdysozoa</taxon>
        <taxon>Arthropoda</taxon>
        <taxon>Hexapoda</taxon>
        <taxon>Insecta</taxon>
        <taxon>Pterygota</taxon>
        <taxon>Neoptera</taxon>
        <taxon>Endopterygota</taxon>
        <taxon>Coleoptera</taxon>
        <taxon>Polyphaga</taxon>
        <taxon>Elateriformia</taxon>
        <taxon>Elateroidea</taxon>
        <taxon>Elateridae</taxon>
        <taxon>Agrypninae</taxon>
        <taxon>Pyrophorini</taxon>
        <taxon>Ignelater</taxon>
    </lineage>
</organism>
<comment type="caution">
    <text evidence="3">The sequence shown here is derived from an EMBL/GenBank/DDBJ whole genome shotgun (WGS) entry which is preliminary data.</text>
</comment>
<evidence type="ECO:0000313" key="4">
    <source>
        <dbReference type="Proteomes" id="UP000801492"/>
    </source>
</evidence>
<evidence type="ECO:0000256" key="1">
    <source>
        <dbReference type="SAM" id="SignalP"/>
    </source>
</evidence>
<dbReference type="EMBL" id="VTPC01090374">
    <property type="protein sequence ID" value="KAF2883534.1"/>
    <property type="molecule type" value="Genomic_DNA"/>
</dbReference>
<dbReference type="InterPro" id="IPR012674">
    <property type="entry name" value="Calycin"/>
</dbReference>
<gene>
    <name evidence="3" type="ORF">ILUMI_22650</name>
</gene>
<evidence type="ECO:0000259" key="2">
    <source>
        <dbReference type="Pfam" id="PF00061"/>
    </source>
</evidence>
<reference evidence="3" key="1">
    <citation type="submission" date="2019-08" db="EMBL/GenBank/DDBJ databases">
        <title>The genome of the North American firefly Photinus pyralis.</title>
        <authorList>
            <consortium name="Photinus pyralis genome working group"/>
            <person name="Fallon T.R."/>
            <person name="Sander Lower S.E."/>
            <person name="Weng J.-K."/>
        </authorList>
    </citation>
    <scope>NUCLEOTIDE SEQUENCE</scope>
    <source>
        <strain evidence="3">TRF0915ILg1</strain>
        <tissue evidence="3">Whole body</tissue>
    </source>
</reference>
<dbReference type="Pfam" id="PF00061">
    <property type="entry name" value="Lipocalin"/>
    <property type="match status" value="1"/>
</dbReference>
<dbReference type="PANTHER" id="PTHR10612:SF49">
    <property type="entry name" value="APOLIPOPROTEIN D-LIKE PROTEIN"/>
    <property type="match status" value="1"/>
</dbReference>
<dbReference type="Gene3D" id="2.40.128.20">
    <property type="match status" value="1"/>
</dbReference>
<dbReference type="Proteomes" id="UP000801492">
    <property type="component" value="Unassembled WGS sequence"/>
</dbReference>
<sequence length="278" mass="30826">MYKLTVLLIVAIFGLSHADTSLGSCPAVDPLPGFQMDRLLGYWYAIQKTDTDSPCLTYNLTRNEQRPGNYKITEIEQHHTLWSSALYHEHKVTGDLTVPDRKVPAKMALDLPLDIGTTTFIVFMTDYDNYVGIFTCKKLPLIHSWSAEILSRAPTIDMDFVDKVRTRLSSYNIDPFSLQIIDQSKCAPPGHQGSLIETASDIKQKATNVVKNVGNKISELASDGTTKLQDVSRSVIEKGNATLQELSKPVIDNAARLQEASESAIQKGSAAVQDLYDY</sequence>
<dbReference type="GO" id="GO:0005737">
    <property type="term" value="C:cytoplasm"/>
    <property type="evidence" value="ECO:0007669"/>
    <property type="project" value="TreeGrafter"/>
</dbReference>
<evidence type="ECO:0000313" key="3">
    <source>
        <dbReference type="EMBL" id="KAF2883534.1"/>
    </source>
</evidence>
<dbReference type="AlphaFoldDB" id="A0A8K0CCE2"/>
<keyword evidence="4" id="KW-1185">Reference proteome</keyword>